<evidence type="ECO:0000313" key="2">
    <source>
        <dbReference type="Proteomes" id="UP000287651"/>
    </source>
</evidence>
<reference evidence="1 2" key="1">
    <citation type="journal article" date="2014" name="Agronomy (Basel)">
        <title>A Draft Genome Sequence for Ensete ventricosum, the Drought-Tolerant Tree Against Hunger.</title>
        <authorList>
            <person name="Harrison J."/>
            <person name="Moore K.A."/>
            <person name="Paszkiewicz K."/>
            <person name="Jones T."/>
            <person name="Grant M."/>
            <person name="Ambacheew D."/>
            <person name="Muzemil S."/>
            <person name="Studholme D.J."/>
        </authorList>
    </citation>
    <scope>NUCLEOTIDE SEQUENCE [LARGE SCALE GENOMIC DNA]</scope>
</reference>
<gene>
    <name evidence="1" type="ORF">B296_00030520</name>
</gene>
<protein>
    <submittedName>
        <fullName evidence="1">Uncharacterized protein</fullName>
    </submittedName>
</protein>
<dbReference type="Proteomes" id="UP000287651">
    <property type="component" value="Unassembled WGS sequence"/>
</dbReference>
<proteinExistence type="predicted"/>
<name>A0A426XBX1_ENSVE</name>
<organism evidence="1 2">
    <name type="scientific">Ensete ventricosum</name>
    <name type="common">Abyssinian banana</name>
    <name type="synonym">Musa ensete</name>
    <dbReference type="NCBI Taxonomy" id="4639"/>
    <lineage>
        <taxon>Eukaryota</taxon>
        <taxon>Viridiplantae</taxon>
        <taxon>Streptophyta</taxon>
        <taxon>Embryophyta</taxon>
        <taxon>Tracheophyta</taxon>
        <taxon>Spermatophyta</taxon>
        <taxon>Magnoliopsida</taxon>
        <taxon>Liliopsida</taxon>
        <taxon>Zingiberales</taxon>
        <taxon>Musaceae</taxon>
        <taxon>Ensete</taxon>
    </lineage>
</organism>
<comment type="caution">
    <text evidence="1">The sequence shown here is derived from an EMBL/GenBank/DDBJ whole genome shotgun (WGS) entry which is preliminary data.</text>
</comment>
<dbReference type="EMBL" id="AMZH03022828">
    <property type="protein sequence ID" value="RRT36986.1"/>
    <property type="molecule type" value="Genomic_DNA"/>
</dbReference>
<sequence>MRISKRRRMRNAQRLGWLSSSYGSTLATKLHGAQGKAGALDNEAPILAKSEDFRSYYATDYPRAMLHPGVTQEWVDEGELLSMVRVTEKLDYFSAHICLREPDKSGDKAETARRT</sequence>
<evidence type="ECO:0000313" key="1">
    <source>
        <dbReference type="EMBL" id="RRT36986.1"/>
    </source>
</evidence>
<accession>A0A426XBX1</accession>
<dbReference type="AlphaFoldDB" id="A0A426XBX1"/>